<gene>
    <name evidence="7" type="ORF">IQ19_03529</name>
</gene>
<evidence type="ECO:0000256" key="6">
    <source>
        <dbReference type="SAM" id="Phobius"/>
    </source>
</evidence>
<keyword evidence="8" id="KW-1185">Reference proteome</keyword>
<comment type="subcellular location">
    <subcellularLocation>
        <location evidence="1">Membrane</location>
        <topology evidence="1">Multi-pass membrane protein</topology>
    </subcellularLocation>
</comment>
<dbReference type="RefSeq" id="WP_144543585.1">
    <property type="nucleotide sequence ID" value="NZ_CBCSDC010000008.1"/>
</dbReference>
<comment type="caution">
    <text evidence="7">The sequence shown here is derived from an EMBL/GenBank/DDBJ whole genome shotgun (WGS) entry which is preliminary data.</text>
</comment>
<feature type="transmembrane region" description="Helical" evidence="6">
    <location>
        <begin position="397"/>
        <end position="414"/>
    </location>
</feature>
<dbReference type="InterPro" id="IPR030191">
    <property type="entry name" value="CodB"/>
</dbReference>
<feature type="transmembrane region" description="Helical" evidence="6">
    <location>
        <begin position="330"/>
        <end position="348"/>
    </location>
</feature>
<evidence type="ECO:0000256" key="5">
    <source>
        <dbReference type="ARBA" id="ARBA00023136"/>
    </source>
</evidence>
<evidence type="ECO:0000256" key="4">
    <source>
        <dbReference type="ARBA" id="ARBA00022989"/>
    </source>
</evidence>
<feature type="transmembrane region" description="Helical" evidence="6">
    <location>
        <begin position="290"/>
        <end position="309"/>
    </location>
</feature>
<evidence type="ECO:0000313" key="7">
    <source>
        <dbReference type="EMBL" id="TWH84409.1"/>
    </source>
</evidence>
<feature type="transmembrane region" description="Helical" evidence="6">
    <location>
        <begin position="246"/>
        <end position="270"/>
    </location>
</feature>
<sequence>MPSSDKKQSTLFPSIERFGLEAVPAELKTTKWYDYFYLQAAFSVNSGNFLVPALAVLTGGLSFFAAVASTIMGAAAAFLFVSLLSLPGSRHGIPAQFAIRSILGTAAARYISSPIRSVTSLYWFSVQAIGGSAVLISLLEKAFEIKLPLVLVSVLLAGLMGLLALIGFDAVKKAIKYFMPFLIIGQVVLFVLFIKELSSIQSFGFLSHSQWSFGSFFLYSSLVFIQYVSGVSASSDMARYAASAKGSFWGLFAGNTFGFSITAILGALSASLFGEWNPFVSASSLASSSWVLLLIFICAMTSMLSINMNNAYTGGFSLLNIFQNLGRVKSTLIFGAAAVVLSCFPAVVNKAQEYISILGIFIIPISAVIIADFIFVKKGTLSEEHLTKLFISQSDQNREGLIAIIFGALVYLALPDLISPGFLSFFLTGFGYFIFHRYIRLKDRRQLKRQQKQKLSSS</sequence>
<comment type="similarity">
    <text evidence="2">Belongs to the purine-cytosine permease (2.A.39) family.</text>
</comment>
<dbReference type="Proteomes" id="UP000318667">
    <property type="component" value="Unassembled WGS sequence"/>
</dbReference>
<feature type="transmembrane region" description="Helical" evidence="6">
    <location>
        <begin position="145"/>
        <end position="165"/>
    </location>
</feature>
<protein>
    <submittedName>
        <fullName evidence="7">Cytosine permease</fullName>
    </submittedName>
</protein>
<dbReference type="PANTHER" id="PTHR30569">
    <property type="entry name" value="CYTOSINE TRANSPORTER CODB"/>
    <property type="match status" value="1"/>
</dbReference>
<feature type="transmembrane region" description="Helical" evidence="6">
    <location>
        <begin position="63"/>
        <end position="86"/>
    </location>
</feature>
<dbReference type="PANTHER" id="PTHR30569:SF0">
    <property type="entry name" value="CYTOSINE PERMEASE"/>
    <property type="match status" value="1"/>
</dbReference>
<name>A0A562JMK2_9BACI</name>
<dbReference type="GeneID" id="65404671"/>
<keyword evidence="3 6" id="KW-0812">Transmembrane</keyword>
<dbReference type="OrthoDB" id="2446947at2"/>
<dbReference type="Pfam" id="PF02133">
    <property type="entry name" value="Transp_cyt_pur"/>
    <property type="match status" value="1"/>
</dbReference>
<evidence type="ECO:0000256" key="2">
    <source>
        <dbReference type="ARBA" id="ARBA00008974"/>
    </source>
</evidence>
<evidence type="ECO:0000313" key="8">
    <source>
        <dbReference type="Proteomes" id="UP000318667"/>
    </source>
</evidence>
<feature type="transmembrane region" description="Helical" evidence="6">
    <location>
        <begin position="420"/>
        <end position="439"/>
    </location>
</feature>
<feature type="transmembrane region" description="Helical" evidence="6">
    <location>
        <begin position="177"/>
        <end position="194"/>
    </location>
</feature>
<feature type="transmembrane region" description="Helical" evidence="6">
    <location>
        <begin position="214"/>
        <end position="234"/>
    </location>
</feature>
<feature type="transmembrane region" description="Helical" evidence="6">
    <location>
        <begin position="35"/>
        <end position="57"/>
    </location>
</feature>
<dbReference type="GO" id="GO:0015209">
    <property type="term" value="F:cytosine transmembrane transporter activity"/>
    <property type="evidence" value="ECO:0007669"/>
    <property type="project" value="InterPro"/>
</dbReference>
<feature type="transmembrane region" description="Helical" evidence="6">
    <location>
        <begin position="354"/>
        <end position="376"/>
    </location>
</feature>
<evidence type="ECO:0000256" key="1">
    <source>
        <dbReference type="ARBA" id="ARBA00004141"/>
    </source>
</evidence>
<keyword evidence="5 6" id="KW-0472">Membrane</keyword>
<dbReference type="EMBL" id="VLKI01000011">
    <property type="protein sequence ID" value="TWH84409.1"/>
    <property type="molecule type" value="Genomic_DNA"/>
</dbReference>
<feature type="transmembrane region" description="Helical" evidence="6">
    <location>
        <begin position="121"/>
        <end position="139"/>
    </location>
</feature>
<accession>A0A562JMK2</accession>
<dbReference type="GO" id="GO:0005886">
    <property type="term" value="C:plasma membrane"/>
    <property type="evidence" value="ECO:0007669"/>
    <property type="project" value="TreeGrafter"/>
</dbReference>
<reference evidence="7 8" key="1">
    <citation type="journal article" date="2015" name="Stand. Genomic Sci.">
        <title>Genomic Encyclopedia of Bacterial and Archaeal Type Strains, Phase III: the genomes of soil and plant-associated and newly described type strains.</title>
        <authorList>
            <person name="Whitman W.B."/>
            <person name="Woyke T."/>
            <person name="Klenk H.P."/>
            <person name="Zhou Y."/>
            <person name="Lilburn T.G."/>
            <person name="Beck B.J."/>
            <person name="De Vos P."/>
            <person name="Vandamme P."/>
            <person name="Eisen J.A."/>
            <person name="Garrity G."/>
            <person name="Hugenholtz P."/>
            <person name="Kyrpides N.C."/>
        </authorList>
    </citation>
    <scope>NUCLEOTIDE SEQUENCE [LARGE SCALE GENOMIC DNA]</scope>
    <source>
        <strain evidence="7 8">CGMCC 1.10115</strain>
    </source>
</reference>
<proteinExistence type="inferred from homology"/>
<dbReference type="Gene3D" id="1.10.4160.10">
    <property type="entry name" value="Hydantoin permease"/>
    <property type="match status" value="1"/>
</dbReference>
<dbReference type="InterPro" id="IPR001248">
    <property type="entry name" value="Pur-cyt_permease"/>
</dbReference>
<organism evidence="7 8">
    <name type="scientific">Cytobacillus oceanisediminis</name>
    <dbReference type="NCBI Taxonomy" id="665099"/>
    <lineage>
        <taxon>Bacteria</taxon>
        <taxon>Bacillati</taxon>
        <taxon>Bacillota</taxon>
        <taxon>Bacilli</taxon>
        <taxon>Bacillales</taxon>
        <taxon>Bacillaceae</taxon>
        <taxon>Cytobacillus</taxon>
    </lineage>
</organism>
<dbReference type="AlphaFoldDB" id="A0A562JMK2"/>
<evidence type="ECO:0000256" key="3">
    <source>
        <dbReference type="ARBA" id="ARBA00022692"/>
    </source>
</evidence>
<keyword evidence="4 6" id="KW-1133">Transmembrane helix</keyword>